<evidence type="ECO:0000256" key="3">
    <source>
        <dbReference type="ARBA" id="ARBA00022475"/>
    </source>
</evidence>
<dbReference type="Pfam" id="PF00795">
    <property type="entry name" value="CN_hydrolase"/>
    <property type="match status" value="1"/>
</dbReference>
<comment type="caution">
    <text evidence="11">The sequence shown here is derived from an EMBL/GenBank/DDBJ whole genome shotgun (WGS) entry which is preliminary data.</text>
</comment>
<reference evidence="11" key="2">
    <citation type="journal article" date="2023" name="Syst. Appl. Microbiol.">
        <title>Govania unica gen. nov., sp. nov., a rare biosphere bacterium that represents a novel family in the class Alphaproteobacteria.</title>
        <authorList>
            <person name="Vandamme P."/>
            <person name="Peeters C."/>
            <person name="Hettiarachchi A."/>
            <person name="Cnockaert M."/>
            <person name="Carlier A."/>
        </authorList>
    </citation>
    <scope>NUCLEOTIDE SEQUENCE</scope>
    <source>
        <strain evidence="11">LMG 31809</strain>
    </source>
</reference>
<keyword evidence="8 9" id="KW-0012">Acyltransferase</keyword>
<dbReference type="AlphaFoldDB" id="A0A9X3TZ99"/>
<accession>A0A9X3TZ99</accession>
<feature type="transmembrane region" description="Helical" evidence="9">
    <location>
        <begin position="201"/>
        <end position="220"/>
    </location>
</feature>
<comment type="subcellular location">
    <subcellularLocation>
        <location evidence="1 9">Cell membrane</location>
        <topology evidence="1 9">Multi-pass membrane protein</topology>
    </subcellularLocation>
</comment>
<keyword evidence="6 9" id="KW-1133">Transmembrane helix</keyword>
<dbReference type="Gene3D" id="3.60.110.10">
    <property type="entry name" value="Carbon-nitrogen hydrolase"/>
    <property type="match status" value="1"/>
</dbReference>
<organism evidence="11 12">
    <name type="scientific">Govanella unica</name>
    <dbReference type="NCBI Taxonomy" id="2975056"/>
    <lineage>
        <taxon>Bacteria</taxon>
        <taxon>Pseudomonadati</taxon>
        <taxon>Pseudomonadota</taxon>
        <taxon>Alphaproteobacteria</taxon>
        <taxon>Emcibacterales</taxon>
        <taxon>Govanellaceae</taxon>
        <taxon>Govanella</taxon>
    </lineage>
</organism>
<keyword evidence="3 9" id="KW-1003">Cell membrane</keyword>
<dbReference type="EC" id="2.3.1.269" evidence="9"/>
<feature type="domain" description="CN hydrolase" evidence="10">
    <location>
        <begin position="235"/>
        <end position="483"/>
    </location>
</feature>
<evidence type="ECO:0000313" key="12">
    <source>
        <dbReference type="Proteomes" id="UP001141619"/>
    </source>
</evidence>
<dbReference type="PANTHER" id="PTHR38686">
    <property type="entry name" value="APOLIPOPROTEIN N-ACYLTRANSFERASE"/>
    <property type="match status" value="1"/>
</dbReference>
<evidence type="ECO:0000256" key="1">
    <source>
        <dbReference type="ARBA" id="ARBA00004651"/>
    </source>
</evidence>
<name>A0A9X3TZ99_9PROT</name>
<dbReference type="CDD" id="cd07571">
    <property type="entry name" value="ALP_N-acyl_transferase"/>
    <property type="match status" value="1"/>
</dbReference>
<dbReference type="PROSITE" id="PS50263">
    <property type="entry name" value="CN_HYDROLASE"/>
    <property type="match status" value="1"/>
</dbReference>
<evidence type="ECO:0000256" key="5">
    <source>
        <dbReference type="ARBA" id="ARBA00022692"/>
    </source>
</evidence>
<dbReference type="SUPFAM" id="SSF56317">
    <property type="entry name" value="Carbon-nitrogen hydrolase"/>
    <property type="match status" value="1"/>
</dbReference>
<evidence type="ECO:0000256" key="2">
    <source>
        <dbReference type="ARBA" id="ARBA00010065"/>
    </source>
</evidence>
<comment type="catalytic activity">
    <reaction evidence="9">
        <text>N-terminal S-1,2-diacyl-sn-glyceryl-L-cysteinyl-[lipoprotein] + a glycerophospholipid = N-acyl-S-1,2-diacyl-sn-glyceryl-L-cysteinyl-[lipoprotein] + a 2-acyl-sn-glycero-3-phospholipid + H(+)</text>
        <dbReference type="Rhea" id="RHEA:48228"/>
        <dbReference type="Rhea" id="RHEA-COMP:14681"/>
        <dbReference type="Rhea" id="RHEA-COMP:14684"/>
        <dbReference type="ChEBI" id="CHEBI:15378"/>
        <dbReference type="ChEBI" id="CHEBI:136912"/>
        <dbReference type="ChEBI" id="CHEBI:140656"/>
        <dbReference type="ChEBI" id="CHEBI:140657"/>
        <dbReference type="ChEBI" id="CHEBI:140660"/>
        <dbReference type="EC" id="2.3.1.269"/>
    </reaction>
</comment>
<comment type="function">
    <text evidence="9">Catalyzes the phospholipid dependent N-acylation of the N-terminal cysteine of apolipoprotein, the last step in lipoprotein maturation.</text>
</comment>
<feature type="transmembrane region" description="Helical" evidence="9">
    <location>
        <begin position="122"/>
        <end position="141"/>
    </location>
</feature>
<feature type="transmembrane region" description="Helical" evidence="9">
    <location>
        <begin position="21"/>
        <end position="50"/>
    </location>
</feature>
<dbReference type="RefSeq" id="WP_274944395.1">
    <property type="nucleotide sequence ID" value="NZ_JANWOI010000004.1"/>
</dbReference>
<evidence type="ECO:0000256" key="4">
    <source>
        <dbReference type="ARBA" id="ARBA00022679"/>
    </source>
</evidence>
<evidence type="ECO:0000313" key="11">
    <source>
        <dbReference type="EMBL" id="MDA5194690.1"/>
    </source>
</evidence>
<feature type="transmembrane region" description="Helical" evidence="9">
    <location>
        <begin position="174"/>
        <end position="194"/>
    </location>
</feature>
<dbReference type="Proteomes" id="UP001141619">
    <property type="component" value="Unassembled WGS sequence"/>
</dbReference>
<keyword evidence="7 9" id="KW-0472">Membrane</keyword>
<comment type="similarity">
    <text evidence="2 9">Belongs to the CN hydrolase family. Apolipoprotein N-acyltransferase subfamily.</text>
</comment>
<dbReference type="NCBIfam" id="TIGR00546">
    <property type="entry name" value="lnt"/>
    <property type="match status" value="1"/>
</dbReference>
<reference evidence="11" key="1">
    <citation type="submission" date="2022-08" db="EMBL/GenBank/DDBJ databases">
        <authorList>
            <person name="Vandamme P."/>
            <person name="Hettiarachchi A."/>
            <person name="Peeters C."/>
            <person name="Cnockaert M."/>
            <person name="Carlier A."/>
        </authorList>
    </citation>
    <scope>NUCLEOTIDE SEQUENCE</scope>
    <source>
        <strain evidence="11">LMG 31809</strain>
    </source>
</reference>
<evidence type="ECO:0000256" key="8">
    <source>
        <dbReference type="ARBA" id="ARBA00023315"/>
    </source>
</evidence>
<dbReference type="InterPro" id="IPR004563">
    <property type="entry name" value="Apolipo_AcylTrfase"/>
</dbReference>
<feature type="transmembrane region" description="Helical" evidence="9">
    <location>
        <begin position="96"/>
        <end position="116"/>
    </location>
</feature>
<dbReference type="PANTHER" id="PTHR38686:SF1">
    <property type="entry name" value="APOLIPOPROTEIN N-ACYLTRANSFERASE"/>
    <property type="match status" value="1"/>
</dbReference>
<dbReference type="InterPro" id="IPR045378">
    <property type="entry name" value="LNT_N"/>
</dbReference>
<dbReference type="GO" id="GO:0042158">
    <property type="term" value="P:lipoprotein biosynthetic process"/>
    <property type="evidence" value="ECO:0007669"/>
    <property type="project" value="UniProtKB-UniRule"/>
</dbReference>
<dbReference type="InterPro" id="IPR003010">
    <property type="entry name" value="C-N_Hydrolase"/>
</dbReference>
<evidence type="ECO:0000256" key="9">
    <source>
        <dbReference type="HAMAP-Rule" id="MF_01148"/>
    </source>
</evidence>
<proteinExistence type="inferred from homology"/>
<dbReference type="HAMAP" id="MF_01148">
    <property type="entry name" value="Lnt"/>
    <property type="match status" value="1"/>
</dbReference>
<sequence>MIAWAERIAGMSNLGRCGLAICFGALATLALPPLYIIPAFFIAFPAIFLLLRQAGTSRAALLLGWGFGFGHYVTGFYWIAIAFFVNESVSDAAGPVAVVALAAVMALYPVLAFWVFHRLQSFMRGALVAEIILFALCWSATEWLRGHLFTGFPWNLAGSIWAFSPAMLQSLTLWGAYGLGLLTVLAACLLAAGALGRFRPVLAAVLMLGLCYGGGVWRLAGDHGAVEPGVRLRLVQANVKQGEKWREDRMADNFMSYVRLSATPSDKPVTHILWPETASPFFLNAEPAARAAIARITPPGGYVIAGAPGYYADPAGGEARVGNSLFVIDDQGKVRAGYDKAHLVPFGEYLPMRGFMTLLGFERFVPGLLGSDFTAGPGPQSLHVPGLPAFSPLICYEVIFPGAVVKMGDRPGWILNVTNDGWYGQSAGPYQHLATAQMRAVEEGLPVVRVAGTGISAVISPYGAILARLPLGTRGILDSDLPRKVESQTLFSRAGDWSYLGLFVILAALATGARGVANGARLKI</sequence>
<evidence type="ECO:0000259" key="10">
    <source>
        <dbReference type="PROSITE" id="PS50263"/>
    </source>
</evidence>
<evidence type="ECO:0000256" key="6">
    <source>
        <dbReference type="ARBA" id="ARBA00022989"/>
    </source>
</evidence>
<keyword evidence="4 9" id="KW-0808">Transferase</keyword>
<feature type="transmembrane region" description="Helical" evidence="9">
    <location>
        <begin position="62"/>
        <end position="84"/>
    </location>
</feature>
<evidence type="ECO:0000256" key="7">
    <source>
        <dbReference type="ARBA" id="ARBA00023136"/>
    </source>
</evidence>
<keyword evidence="12" id="KW-1185">Reference proteome</keyword>
<gene>
    <name evidence="9 11" type="primary">lnt</name>
    <name evidence="11" type="ORF">NYP16_12080</name>
</gene>
<dbReference type="GO" id="GO:0005886">
    <property type="term" value="C:plasma membrane"/>
    <property type="evidence" value="ECO:0007669"/>
    <property type="project" value="UniProtKB-SubCell"/>
</dbReference>
<keyword evidence="5 9" id="KW-0812">Transmembrane</keyword>
<dbReference type="InterPro" id="IPR036526">
    <property type="entry name" value="C-N_Hydrolase_sf"/>
</dbReference>
<dbReference type="Pfam" id="PF20154">
    <property type="entry name" value="LNT_N"/>
    <property type="match status" value="1"/>
</dbReference>
<dbReference type="EMBL" id="JANWOI010000004">
    <property type="protein sequence ID" value="MDA5194690.1"/>
    <property type="molecule type" value="Genomic_DNA"/>
</dbReference>
<comment type="pathway">
    <text evidence="9">Protein modification; lipoprotein biosynthesis (N-acyl transfer).</text>
</comment>
<dbReference type="GO" id="GO:0016410">
    <property type="term" value="F:N-acyltransferase activity"/>
    <property type="evidence" value="ECO:0007669"/>
    <property type="project" value="UniProtKB-UniRule"/>
</dbReference>
<protein>
    <recommendedName>
        <fullName evidence="9">Apolipoprotein N-acyltransferase</fullName>
        <shortName evidence="9">ALP N-acyltransferase</shortName>
        <ecNumber evidence="9">2.3.1.269</ecNumber>
    </recommendedName>
</protein>